<protein>
    <submittedName>
        <fullName evidence="1">Uncharacterized protein</fullName>
    </submittedName>
</protein>
<proteinExistence type="predicted"/>
<evidence type="ECO:0000313" key="2">
    <source>
        <dbReference type="Proteomes" id="UP001055072"/>
    </source>
</evidence>
<sequence>MSSSQAIPPSPTSSAFIYVPTTPKESAVKPNPHPYAIRTTSTGILSRSNSSGHNVAASRHHYVPLSPAPKDVRRRHRYTKSLTQESYTELSIPRPLPVPETFTGNTVPQTRAGWNGSIRSSRLVRDSIFLSAATLEDLPSNPKLWTTSQLTAYLATALRVSSDSDAAVVNLSTSVVEEVIAFTKAANINGRIFLRLNEDDLDKHGISPSWRDALLAASRNLRQNVIKGRIWAGNTDDLELDPSSLSLASHPFSSALYSSSSSSVDSTDDDREKYKQRRRDRGRVRGMVQTFERSGSFSSESSLEQDASPEKECFQRSSQDVVTVEEPVPMSPINDFFSLPPSPPLPVLEEPTVESLLEEVEHSGTWGARAWEEFDTAPGVTVKRVEESAVADSRTIADTVSRLQSRVAFGNAGTAKSVRLPKGKQDRRVITAIFAPPASETSEARVSASEVVHVAQSGANDKSDTVQITLPSVDSTHVQVTATKRELVLEAELAETRALVHAFRVRLEEVERKVADLEVEVHRNETTREKFVSVVTTAGTAQSEISILADIEPDSAASLDSDLSSSTLFDDEPAVGYETYPNSPLHTPSSTDKKSAEESGTPDAHDSTEPSSMAELPHYVLLVGLGVCAIVLRVIMKRTGRGLSWR</sequence>
<dbReference type="Proteomes" id="UP001055072">
    <property type="component" value="Unassembled WGS sequence"/>
</dbReference>
<gene>
    <name evidence="1" type="ORF">BDY19DRAFT_759377</name>
</gene>
<dbReference type="EMBL" id="MU274908">
    <property type="protein sequence ID" value="KAI0090219.1"/>
    <property type="molecule type" value="Genomic_DNA"/>
</dbReference>
<name>A0ACB8U7X4_9APHY</name>
<keyword evidence="2" id="KW-1185">Reference proteome</keyword>
<comment type="caution">
    <text evidence="1">The sequence shown here is derived from an EMBL/GenBank/DDBJ whole genome shotgun (WGS) entry which is preliminary data.</text>
</comment>
<reference evidence="1" key="1">
    <citation type="journal article" date="2021" name="Environ. Microbiol.">
        <title>Gene family expansions and transcriptome signatures uncover fungal adaptations to wood decay.</title>
        <authorList>
            <person name="Hage H."/>
            <person name="Miyauchi S."/>
            <person name="Viragh M."/>
            <person name="Drula E."/>
            <person name="Min B."/>
            <person name="Chaduli D."/>
            <person name="Navarro D."/>
            <person name="Favel A."/>
            <person name="Norest M."/>
            <person name="Lesage-Meessen L."/>
            <person name="Balint B."/>
            <person name="Merenyi Z."/>
            <person name="de Eugenio L."/>
            <person name="Morin E."/>
            <person name="Martinez A.T."/>
            <person name="Baldrian P."/>
            <person name="Stursova M."/>
            <person name="Martinez M.J."/>
            <person name="Novotny C."/>
            <person name="Magnuson J.K."/>
            <person name="Spatafora J.W."/>
            <person name="Maurice S."/>
            <person name="Pangilinan J."/>
            <person name="Andreopoulos W."/>
            <person name="LaButti K."/>
            <person name="Hundley H."/>
            <person name="Na H."/>
            <person name="Kuo A."/>
            <person name="Barry K."/>
            <person name="Lipzen A."/>
            <person name="Henrissat B."/>
            <person name="Riley R."/>
            <person name="Ahrendt S."/>
            <person name="Nagy L.G."/>
            <person name="Grigoriev I.V."/>
            <person name="Martin F."/>
            <person name="Rosso M.N."/>
        </authorList>
    </citation>
    <scope>NUCLEOTIDE SEQUENCE</scope>
    <source>
        <strain evidence="1">CBS 384.51</strain>
    </source>
</reference>
<evidence type="ECO:0000313" key="1">
    <source>
        <dbReference type="EMBL" id="KAI0090219.1"/>
    </source>
</evidence>
<organism evidence="1 2">
    <name type="scientific">Irpex rosettiformis</name>
    <dbReference type="NCBI Taxonomy" id="378272"/>
    <lineage>
        <taxon>Eukaryota</taxon>
        <taxon>Fungi</taxon>
        <taxon>Dikarya</taxon>
        <taxon>Basidiomycota</taxon>
        <taxon>Agaricomycotina</taxon>
        <taxon>Agaricomycetes</taxon>
        <taxon>Polyporales</taxon>
        <taxon>Irpicaceae</taxon>
        <taxon>Irpex</taxon>
    </lineage>
</organism>
<accession>A0ACB8U7X4</accession>